<reference evidence="2 3" key="1">
    <citation type="submission" date="2020-03" db="EMBL/GenBank/DDBJ databases">
        <title>Genomic Encyclopedia of Type Strains, Phase IV (KMG-IV): sequencing the most valuable type-strain genomes for metagenomic binning, comparative biology and taxonomic classification.</title>
        <authorList>
            <person name="Goeker M."/>
        </authorList>
    </citation>
    <scope>NUCLEOTIDE SEQUENCE [LARGE SCALE GENOMIC DNA]</scope>
    <source>
        <strain evidence="2 3">DSM 5718</strain>
    </source>
</reference>
<proteinExistence type="predicted"/>
<accession>A0A846MRD0</accession>
<dbReference type="Proteomes" id="UP000537126">
    <property type="component" value="Unassembled WGS sequence"/>
</dbReference>
<feature type="chain" id="PRO_5032675687" description="VCBS repeat-containing protein" evidence="1">
    <location>
        <begin position="22"/>
        <end position="193"/>
    </location>
</feature>
<dbReference type="EMBL" id="JAASRN010000002">
    <property type="protein sequence ID" value="NIK73910.1"/>
    <property type="molecule type" value="Genomic_DNA"/>
</dbReference>
<organism evidence="2 3">
    <name type="scientific">Thermonema lapsum</name>
    <dbReference type="NCBI Taxonomy" id="28195"/>
    <lineage>
        <taxon>Bacteria</taxon>
        <taxon>Pseudomonadati</taxon>
        <taxon>Bacteroidota</taxon>
        <taxon>Cytophagia</taxon>
        <taxon>Cytophagales</taxon>
        <taxon>Thermonemataceae</taxon>
        <taxon>Thermonema</taxon>
    </lineage>
</organism>
<evidence type="ECO:0008006" key="4">
    <source>
        <dbReference type="Google" id="ProtNLM"/>
    </source>
</evidence>
<gene>
    <name evidence="2" type="ORF">FHS56_001423</name>
</gene>
<dbReference type="AlphaFoldDB" id="A0A846MRD0"/>
<dbReference type="SUPFAM" id="SSF69318">
    <property type="entry name" value="Integrin alpha N-terminal domain"/>
    <property type="match status" value="1"/>
</dbReference>
<keyword evidence="3" id="KW-1185">Reference proteome</keyword>
<evidence type="ECO:0000313" key="2">
    <source>
        <dbReference type="EMBL" id="NIK73910.1"/>
    </source>
</evidence>
<protein>
    <recommendedName>
        <fullName evidence="4">VCBS repeat-containing protein</fullName>
    </recommendedName>
</protein>
<name>A0A846MRD0_9BACT</name>
<dbReference type="RefSeq" id="WP_166919164.1">
    <property type="nucleotide sequence ID" value="NZ_JAASRN010000002.1"/>
</dbReference>
<sequence length="193" mass="21777">MGKKVLLATVMCIFGASSLQAQGERYTVFEYEQVPALEGDFNGDGVKEYAWLYAAPTVDMGCVYEPCLGYIVFSNPRLKPIEVSNAIAGYLVNEGDLTGDGADEIGVLPMWFTSNYKFYHLFSYNPKTATFEALIEPLTVRLDMYLGDTWEQTLQNLVESVSFKPLTLLINHVETDSEGRPSWVRERITFRNK</sequence>
<evidence type="ECO:0000313" key="3">
    <source>
        <dbReference type="Proteomes" id="UP000537126"/>
    </source>
</evidence>
<feature type="signal peptide" evidence="1">
    <location>
        <begin position="1"/>
        <end position="21"/>
    </location>
</feature>
<comment type="caution">
    <text evidence="2">The sequence shown here is derived from an EMBL/GenBank/DDBJ whole genome shotgun (WGS) entry which is preliminary data.</text>
</comment>
<evidence type="ECO:0000256" key="1">
    <source>
        <dbReference type="SAM" id="SignalP"/>
    </source>
</evidence>
<keyword evidence="1" id="KW-0732">Signal</keyword>
<dbReference type="InterPro" id="IPR028994">
    <property type="entry name" value="Integrin_alpha_N"/>
</dbReference>